<name>A0A0K1LMP5_9CAUD</name>
<sequence length="63" mass="6983">MTMTRTEAERIVTQALYGFPPDSPLGLLSTDRLFAELGTAALTDTAMIRLAQIQQDLHQTQHP</sequence>
<evidence type="ECO:0000313" key="2">
    <source>
        <dbReference type="Proteomes" id="UP000225322"/>
    </source>
</evidence>
<evidence type="ECO:0000313" key="1">
    <source>
        <dbReference type="EMBL" id="AKU43473.1"/>
    </source>
</evidence>
<dbReference type="EMBL" id="KT001913">
    <property type="protein sequence ID" value="AKU43473.1"/>
    <property type="molecule type" value="Genomic_DNA"/>
</dbReference>
<organism evidence="1 2">
    <name type="scientific">Caulobacter phage Sansa</name>
    <dbReference type="NCBI Taxonomy" id="1675600"/>
    <lineage>
        <taxon>Viruses</taxon>
        <taxon>Duplodnaviria</taxon>
        <taxon>Heunggongvirae</taxon>
        <taxon>Uroviricota</taxon>
        <taxon>Caudoviricetes</taxon>
        <taxon>Sansavirus</taxon>
        <taxon>Sansavirus sansa</taxon>
        <taxon>Caulobacter virus Sansa</taxon>
    </lineage>
</organism>
<accession>A0A0K1LMP5</accession>
<gene>
    <name evidence="1" type="ORF">CPT_Sansa69</name>
</gene>
<proteinExistence type="predicted"/>
<keyword evidence="2" id="KW-1185">Reference proteome</keyword>
<dbReference type="Proteomes" id="UP000225322">
    <property type="component" value="Segment"/>
</dbReference>
<reference evidence="1 2" key="1">
    <citation type="journal article" date="2015" name="Genome Announc.">
        <title>Complete Genome Sequence of Caulobacter crescentus Siphophage Sansa.</title>
        <authorList>
            <person name="Vara L."/>
            <person name="Kane A.A."/>
            <person name="Cahill J.L."/>
            <person name="Rasche E.S."/>
            <person name="Kuty Everett G.F."/>
        </authorList>
    </citation>
    <scope>NUCLEOTIDE SEQUENCE [LARGE SCALE GENOMIC DNA]</scope>
</reference>
<protein>
    <submittedName>
        <fullName evidence="1">Uncharacterized protein</fullName>
    </submittedName>
</protein>